<dbReference type="PATRIC" id="fig|1359153.3.peg.1819"/>
<dbReference type="PANTHER" id="PTHR35809">
    <property type="entry name" value="ARCHAETIDYLSERINE DECARBOXYLASE PROENZYME-RELATED"/>
    <property type="match status" value="1"/>
</dbReference>
<dbReference type="GO" id="GO:0004609">
    <property type="term" value="F:phosphatidylserine decarboxylase activity"/>
    <property type="evidence" value="ECO:0007669"/>
    <property type="project" value="InterPro"/>
</dbReference>
<evidence type="ECO:0000256" key="1">
    <source>
        <dbReference type="ARBA" id="ARBA00022475"/>
    </source>
</evidence>
<keyword evidence="8" id="KW-0456">Lyase</keyword>
<keyword evidence="1" id="KW-1003">Cell membrane</keyword>
<evidence type="ECO:0000313" key="11">
    <source>
        <dbReference type="EMBL" id="KJV66347.1"/>
    </source>
</evidence>
<dbReference type="InterPro" id="IPR003817">
    <property type="entry name" value="PS_Dcarbxylase"/>
</dbReference>
<dbReference type="PANTHER" id="PTHR35809:SF1">
    <property type="entry name" value="ARCHAETIDYLSERINE DECARBOXYLASE PROENZYME-RELATED"/>
    <property type="match status" value="1"/>
</dbReference>
<keyword evidence="4" id="KW-0443">Lipid metabolism</keyword>
<evidence type="ECO:0000256" key="6">
    <source>
        <dbReference type="ARBA" id="ARBA00023145"/>
    </source>
</evidence>
<dbReference type="EMBL" id="LANW01000001">
    <property type="protein sequence ID" value="KJV66347.1"/>
    <property type="molecule type" value="Genomic_DNA"/>
</dbReference>
<accession>A0A0F3NF64</accession>
<evidence type="ECO:0000256" key="2">
    <source>
        <dbReference type="ARBA" id="ARBA00022516"/>
    </source>
</evidence>
<name>A0A0F3NF64_ANAPH</name>
<reference evidence="11 12" key="1">
    <citation type="submission" date="2015-01" db="EMBL/GenBank/DDBJ databases">
        <title>Genome Sequencing of Rickettsiales.</title>
        <authorList>
            <person name="Daugherty S.C."/>
            <person name="Su Q."/>
            <person name="Abolude K."/>
            <person name="Beier-Sexton M."/>
            <person name="Carlyon J.A."/>
            <person name="Carter R."/>
            <person name="Day N.P."/>
            <person name="Dumler S.J."/>
            <person name="Dyachenko V."/>
            <person name="Godinez A."/>
            <person name="Kurtti T.J."/>
            <person name="Lichay M."/>
            <person name="Mullins K.E."/>
            <person name="Ott S."/>
            <person name="Pappas-Brown V."/>
            <person name="Paris D.H."/>
            <person name="Patel P."/>
            <person name="Richards A.L."/>
            <person name="Sadzewicz L."/>
            <person name="Sears K."/>
            <person name="Seidman D."/>
            <person name="Sengamalay N."/>
            <person name="Stenos J."/>
            <person name="Tallon L.J."/>
            <person name="Vincent G."/>
            <person name="Fraser C.M."/>
            <person name="Munderloh U."/>
            <person name="Dunning-Hotopp J.C."/>
        </authorList>
    </citation>
    <scope>NUCLEOTIDE SEQUENCE [LARGE SCALE GENOMIC DNA]</scope>
    <source>
        <strain evidence="11 12">ApNP</strain>
    </source>
</reference>
<proteinExistence type="predicted"/>
<evidence type="ECO:0000256" key="3">
    <source>
        <dbReference type="ARBA" id="ARBA00022793"/>
    </source>
</evidence>
<keyword evidence="9" id="KW-1208">Phospholipid metabolism</keyword>
<keyword evidence="7" id="KW-0594">Phospholipid biosynthesis</keyword>
<keyword evidence="5" id="KW-0472">Membrane</keyword>
<dbReference type="InterPro" id="IPR033175">
    <property type="entry name" value="PSD-A"/>
</dbReference>
<evidence type="ECO:0000256" key="8">
    <source>
        <dbReference type="ARBA" id="ARBA00023239"/>
    </source>
</evidence>
<dbReference type="Proteomes" id="UP000033385">
    <property type="component" value="Unassembled WGS sequence"/>
</dbReference>
<evidence type="ECO:0000256" key="7">
    <source>
        <dbReference type="ARBA" id="ARBA00023209"/>
    </source>
</evidence>
<keyword evidence="3" id="KW-0210">Decarboxylase</keyword>
<evidence type="ECO:0000256" key="9">
    <source>
        <dbReference type="ARBA" id="ARBA00023264"/>
    </source>
</evidence>
<evidence type="ECO:0000313" key="12">
    <source>
        <dbReference type="Proteomes" id="UP000033385"/>
    </source>
</evidence>
<evidence type="ECO:0000256" key="5">
    <source>
        <dbReference type="ARBA" id="ARBA00023136"/>
    </source>
</evidence>
<protein>
    <submittedName>
        <fullName evidence="11">Phosphatidylserine decarboxylase family protein</fullName>
    </submittedName>
</protein>
<keyword evidence="6" id="KW-0865">Zymogen</keyword>
<evidence type="ECO:0000256" key="4">
    <source>
        <dbReference type="ARBA" id="ARBA00023098"/>
    </source>
</evidence>
<evidence type="ECO:0000256" key="10">
    <source>
        <dbReference type="ARBA" id="ARBA00023317"/>
    </source>
</evidence>
<keyword evidence="10" id="KW-0670">Pyruvate</keyword>
<dbReference type="Pfam" id="PF02666">
    <property type="entry name" value="PS_Dcarbxylase"/>
    <property type="match status" value="1"/>
</dbReference>
<dbReference type="GO" id="GO:0008654">
    <property type="term" value="P:phospholipid biosynthetic process"/>
    <property type="evidence" value="ECO:0007669"/>
    <property type="project" value="UniProtKB-KW"/>
</dbReference>
<dbReference type="AlphaFoldDB" id="A0A0F3NF64"/>
<organism evidence="11 12">
    <name type="scientific">Anaplasma phagocytophilum str. ApNP</name>
    <dbReference type="NCBI Taxonomy" id="1359153"/>
    <lineage>
        <taxon>Bacteria</taxon>
        <taxon>Pseudomonadati</taxon>
        <taxon>Pseudomonadota</taxon>
        <taxon>Alphaproteobacteria</taxon>
        <taxon>Rickettsiales</taxon>
        <taxon>Anaplasmataceae</taxon>
        <taxon>Anaplasma</taxon>
        <taxon>phagocytophilum group</taxon>
    </lineage>
</organism>
<comment type="caution">
    <text evidence="11">The sequence shown here is derived from an EMBL/GenBank/DDBJ whole genome shotgun (WGS) entry which is preliminary data.</text>
</comment>
<sequence length="77" mass="8362">MIISPADGLVTSVAEVESPIEAGKMVTRVSVFLSILNVHVNRAPVSGSVKLVEHRPGRFLLHVQMALQVRMKELGQS</sequence>
<keyword evidence="2" id="KW-0444">Lipid biosynthesis</keyword>
<gene>
    <name evidence="11" type="ORF">APHNP_1777</name>
</gene>